<evidence type="ECO:0000256" key="1">
    <source>
        <dbReference type="ARBA" id="ARBA00000448"/>
    </source>
</evidence>
<reference evidence="12" key="1">
    <citation type="journal article" date="2014" name="Int. J. Syst. Evol. Microbiol.">
        <title>Complete genome sequence of Corynebacterium casei LMG S-19264T (=DSM 44701T), isolated from a smear-ripened cheese.</title>
        <authorList>
            <consortium name="US DOE Joint Genome Institute (JGI-PGF)"/>
            <person name="Walter F."/>
            <person name="Albersmeier A."/>
            <person name="Kalinowski J."/>
            <person name="Ruckert C."/>
        </authorList>
    </citation>
    <scope>NUCLEOTIDE SEQUENCE</scope>
    <source>
        <strain evidence="12">JCM 3302</strain>
    </source>
</reference>
<keyword evidence="4" id="KW-0732">Signal</keyword>
<dbReference type="Gene3D" id="3.20.20.300">
    <property type="entry name" value="Glycoside hydrolase, family 3, N-terminal domain"/>
    <property type="match status" value="1"/>
</dbReference>
<protein>
    <recommendedName>
        <fullName evidence="8">Exo-alpha-(1-&gt;6)-L-arabinopyranosidase</fullName>
        <ecNumber evidence="3">3.2.1.21</ecNumber>
    </recommendedName>
</protein>
<evidence type="ECO:0000256" key="10">
    <source>
        <dbReference type="SAM" id="MobiDB-lite"/>
    </source>
</evidence>
<dbReference type="InterPro" id="IPR002772">
    <property type="entry name" value="Glyco_hydro_3_C"/>
</dbReference>
<name>A0A918ZLX9_9ACTN</name>
<evidence type="ECO:0000259" key="11">
    <source>
        <dbReference type="SMART" id="SM01217"/>
    </source>
</evidence>
<dbReference type="InterPro" id="IPR017853">
    <property type="entry name" value="GH"/>
</dbReference>
<feature type="compositionally biased region" description="Basic and acidic residues" evidence="10">
    <location>
        <begin position="15"/>
        <end position="31"/>
    </location>
</feature>
<dbReference type="SMART" id="SM01217">
    <property type="entry name" value="Fn3_like"/>
    <property type="match status" value="1"/>
</dbReference>
<evidence type="ECO:0000313" key="12">
    <source>
        <dbReference type="EMBL" id="GHE59739.1"/>
    </source>
</evidence>
<feature type="region of interest" description="Disordered" evidence="10">
    <location>
        <begin position="1"/>
        <end position="43"/>
    </location>
</feature>
<dbReference type="SUPFAM" id="SSF52279">
    <property type="entry name" value="Beta-D-glucan exohydrolase, C-terminal domain"/>
    <property type="match status" value="1"/>
</dbReference>
<feature type="domain" description="Fibronectin type III-like" evidence="11">
    <location>
        <begin position="681"/>
        <end position="752"/>
    </location>
</feature>
<dbReference type="InterPro" id="IPR036881">
    <property type="entry name" value="Glyco_hydro_3_C_sf"/>
</dbReference>
<dbReference type="EMBL" id="BNBC01000003">
    <property type="protein sequence ID" value="GHE59739.1"/>
    <property type="molecule type" value="Genomic_DNA"/>
</dbReference>
<gene>
    <name evidence="12" type="primary">bglX</name>
    <name evidence="12" type="ORF">GCM10014715_11330</name>
</gene>
<dbReference type="SUPFAM" id="SSF51445">
    <property type="entry name" value="(Trans)glycosidases"/>
    <property type="match status" value="1"/>
</dbReference>
<evidence type="ECO:0000256" key="8">
    <source>
        <dbReference type="ARBA" id="ARBA00074219"/>
    </source>
</evidence>
<dbReference type="InterPro" id="IPR019800">
    <property type="entry name" value="Glyco_hydro_3_AS"/>
</dbReference>
<dbReference type="PROSITE" id="PS00775">
    <property type="entry name" value="GLYCOSYL_HYDROL_F3"/>
    <property type="match status" value="1"/>
</dbReference>
<dbReference type="FunFam" id="3.20.20.300:FF:000005">
    <property type="entry name" value="Periplasmic beta-glucosidase"/>
    <property type="match status" value="1"/>
</dbReference>
<dbReference type="InterPro" id="IPR026891">
    <property type="entry name" value="Fn3-like"/>
</dbReference>
<comment type="caution">
    <text evidence="12">The sequence shown here is derived from an EMBL/GenBank/DDBJ whole genome shotgun (WGS) entry which is preliminary data.</text>
</comment>
<dbReference type="InterPro" id="IPR036962">
    <property type="entry name" value="Glyco_hydro_3_N_sf"/>
</dbReference>
<dbReference type="FunFam" id="2.60.40.10:FF:000495">
    <property type="entry name" value="Periplasmic beta-glucosidase"/>
    <property type="match status" value="1"/>
</dbReference>
<evidence type="ECO:0000313" key="13">
    <source>
        <dbReference type="Proteomes" id="UP000641386"/>
    </source>
</evidence>
<evidence type="ECO:0000256" key="7">
    <source>
        <dbReference type="ARBA" id="ARBA00058905"/>
    </source>
</evidence>
<accession>A0A918ZLX9</accession>
<evidence type="ECO:0000256" key="2">
    <source>
        <dbReference type="ARBA" id="ARBA00005336"/>
    </source>
</evidence>
<dbReference type="AlphaFoldDB" id="A0A918ZLX9"/>
<dbReference type="Pfam" id="PF14310">
    <property type="entry name" value="Fn3-like"/>
    <property type="match status" value="1"/>
</dbReference>
<dbReference type="RefSeq" id="WP_189896981.1">
    <property type="nucleotide sequence ID" value="NZ_BNBC01000003.1"/>
</dbReference>
<sequence length="764" mass="80400">MDRPVPNDALGHCAPHTDEDRAAPRVGEHHAAPHTRRHHTAPYESEISDLLARMTLDEKLGQLQQLAWAADTGPGDDQAHLVGRAARAGGLGSVLNLHGARATNDLQRVAVEESRLGIPLVFGMDVVHGFRTTFPISLAQAASFDPDIAEREARISAEEARSAGVHWAFSPMMDVTAEPRWGRISESCGEDPCLTAAFATAKIRGYQGAGAGRIPRDRMAACAKHFVGYGAVEGGREYNTVDVSESRLRNLHLPPFRAAVEAGVATVMAAFNTVSGVPAHANARTLTDILKRDWGFGGVVVSDWTGVAELVPHGFAADLAHAARLALGAGVDMEMVSTCFADHGARLLADGRLTADRLDDAVARVLRLKFRLGLFDNPYTDERTEITAPSAHARRAARAAAARSMVLLKNERGALPLPRDAASIAVVGPFAESTDLNGAWAGPGADAFPAVTMADGIRHAVPGAKIRCAKGVDPEGKDTSGIAAAVAAAEVSDVTVVVVGEPAALSGEGGSRSAVGLPGEQDRLVAAIAGTGRPCVVVLTCGRPLALGDWLDAVPAVLVAWHPGLEAGHALADVLFGAVDPGARLPVSFPRTTGQIPIAYNHENTGRPCGPGPQPPRYGSRYLDLDHGPRFPFGHGLGYTTFELGRPTVDTTALTAQALLEGATVTASVTVTNTGARAGDEVVQLYIHDPVASLVQPVRRLRAFRRIHLPAGRSTTVNFTLGAEDFGFWTNCPEGEFLVEPGDIHIHLSTGSRTTTTGCTLTVK</sequence>
<keyword evidence="13" id="KW-1185">Reference proteome</keyword>
<evidence type="ECO:0000256" key="3">
    <source>
        <dbReference type="ARBA" id="ARBA00012744"/>
    </source>
</evidence>
<reference evidence="12" key="2">
    <citation type="submission" date="2020-09" db="EMBL/GenBank/DDBJ databases">
        <authorList>
            <person name="Sun Q."/>
            <person name="Ohkuma M."/>
        </authorList>
    </citation>
    <scope>NUCLEOTIDE SEQUENCE</scope>
    <source>
        <strain evidence="12">JCM 3302</strain>
    </source>
</reference>
<dbReference type="GO" id="GO:0009251">
    <property type="term" value="P:glucan catabolic process"/>
    <property type="evidence" value="ECO:0007669"/>
    <property type="project" value="TreeGrafter"/>
</dbReference>
<dbReference type="InterPro" id="IPR051915">
    <property type="entry name" value="Cellulose_Degrad_GH3"/>
</dbReference>
<dbReference type="PRINTS" id="PR00133">
    <property type="entry name" value="GLHYDRLASE3"/>
</dbReference>
<evidence type="ECO:0000256" key="6">
    <source>
        <dbReference type="ARBA" id="ARBA00023295"/>
    </source>
</evidence>
<dbReference type="InterPro" id="IPR001764">
    <property type="entry name" value="Glyco_hydro_3_N"/>
</dbReference>
<comment type="function">
    <text evidence="7">Catalyzes the hydrolysis of a non-reducing terminal alpha-L-arabinopyranosidic linkage in ginsenoside Rb2 (alpha-L-arabinopyranosyl-(1-&gt;6)-alpha-D-glucopyranosyl) to release alpha-D-glucopyranosyl (Rd). It is not able to hydrolyze alpha-L-arabinofuranosyl-(1-&gt;6)-alpha-D-glucopyranosyl (Rc).</text>
</comment>
<dbReference type="PANTHER" id="PTHR30620">
    <property type="entry name" value="PERIPLASMIC BETA-GLUCOSIDASE-RELATED"/>
    <property type="match status" value="1"/>
</dbReference>
<comment type="similarity">
    <text evidence="2 9">Belongs to the glycosyl hydrolase 3 family.</text>
</comment>
<dbReference type="GO" id="GO:0008422">
    <property type="term" value="F:beta-glucosidase activity"/>
    <property type="evidence" value="ECO:0007669"/>
    <property type="project" value="UniProtKB-EC"/>
</dbReference>
<dbReference type="Proteomes" id="UP000641386">
    <property type="component" value="Unassembled WGS sequence"/>
</dbReference>
<dbReference type="PANTHER" id="PTHR30620:SF16">
    <property type="entry name" value="LYSOSOMAL BETA GLUCOSIDASE"/>
    <property type="match status" value="1"/>
</dbReference>
<keyword evidence="5 9" id="KW-0378">Hydrolase</keyword>
<dbReference type="InterPro" id="IPR013783">
    <property type="entry name" value="Ig-like_fold"/>
</dbReference>
<evidence type="ECO:0000256" key="5">
    <source>
        <dbReference type="ARBA" id="ARBA00022801"/>
    </source>
</evidence>
<dbReference type="Pfam" id="PF00933">
    <property type="entry name" value="Glyco_hydro_3"/>
    <property type="match status" value="1"/>
</dbReference>
<dbReference type="Gene3D" id="2.60.40.10">
    <property type="entry name" value="Immunoglobulins"/>
    <property type="match status" value="1"/>
</dbReference>
<organism evidence="12 13">
    <name type="scientific">Streptomyces spiralis</name>
    <dbReference type="NCBI Taxonomy" id="66376"/>
    <lineage>
        <taxon>Bacteria</taxon>
        <taxon>Bacillati</taxon>
        <taxon>Actinomycetota</taxon>
        <taxon>Actinomycetes</taxon>
        <taxon>Kitasatosporales</taxon>
        <taxon>Streptomycetaceae</taxon>
        <taxon>Streptomyces</taxon>
    </lineage>
</organism>
<keyword evidence="6 9" id="KW-0326">Glycosidase</keyword>
<dbReference type="Gene3D" id="3.40.50.1700">
    <property type="entry name" value="Glycoside hydrolase family 3 C-terminal domain"/>
    <property type="match status" value="1"/>
</dbReference>
<proteinExistence type="inferred from homology"/>
<evidence type="ECO:0000256" key="9">
    <source>
        <dbReference type="RuleBase" id="RU361161"/>
    </source>
</evidence>
<dbReference type="EC" id="3.2.1.21" evidence="3"/>
<comment type="catalytic activity">
    <reaction evidence="1">
        <text>Hydrolysis of terminal, non-reducing beta-D-glucosyl residues with release of beta-D-glucose.</text>
        <dbReference type="EC" id="3.2.1.21"/>
    </reaction>
</comment>
<dbReference type="Pfam" id="PF01915">
    <property type="entry name" value="Glyco_hydro_3_C"/>
    <property type="match status" value="1"/>
</dbReference>
<evidence type="ECO:0000256" key="4">
    <source>
        <dbReference type="ARBA" id="ARBA00022729"/>
    </source>
</evidence>